<organism evidence="1 2">
    <name type="scientific">Methanosarcina thermophila</name>
    <dbReference type="NCBI Taxonomy" id="2210"/>
    <lineage>
        <taxon>Archaea</taxon>
        <taxon>Methanobacteriati</taxon>
        <taxon>Methanobacteriota</taxon>
        <taxon>Stenosarchaea group</taxon>
        <taxon>Methanomicrobia</taxon>
        <taxon>Methanosarcinales</taxon>
        <taxon>Methanosarcinaceae</taxon>
        <taxon>Methanosarcina</taxon>
    </lineage>
</organism>
<protein>
    <submittedName>
        <fullName evidence="1">Uncharacterized protein</fullName>
    </submittedName>
</protein>
<evidence type="ECO:0000313" key="1">
    <source>
        <dbReference type="EMBL" id="SFT49093.1"/>
    </source>
</evidence>
<sequence length="139" mass="16237">MIPEVFISYTLSTLDKLVDYVNNESKEKAFVKSTMKEALLGCCVDWKTRSYFTSTKDSDAKLKRYAEMLNTVSVKFHTADMLNIHLCERIWECTKKMVEIADEPKHQDNTGDPYEQVTELLFTDLKHIYEDFDELYEAA</sequence>
<reference evidence="1 2" key="1">
    <citation type="submission" date="2016-10" db="EMBL/GenBank/DDBJ databases">
        <authorList>
            <person name="Varghese N."/>
            <person name="Submissions S."/>
        </authorList>
    </citation>
    <scope>NUCLEOTIDE SEQUENCE [LARGE SCALE GENOMIC DNA]</scope>
    <source>
        <strain evidence="1 2">DSM 11855</strain>
    </source>
</reference>
<dbReference type="EMBL" id="FPAO01000003">
    <property type="protein sequence ID" value="SFT49093.1"/>
    <property type="molecule type" value="Genomic_DNA"/>
</dbReference>
<evidence type="ECO:0000313" key="2">
    <source>
        <dbReference type="Proteomes" id="UP000323733"/>
    </source>
</evidence>
<dbReference type="GeneID" id="24849373"/>
<dbReference type="RefSeq" id="WP_048168070.1">
    <property type="nucleotide sequence ID" value="NZ_FPAO01000003.1"/>
</dbReference>
<accession>A0A1I6YF23</accession>
<dbReference type="Proteomes" id="UP000323733">
    <property type="component" value="Unassembled WGS sequence"/>
</dbReference>
<dbReference type="AlphaFoldDB" id="A0A1I6YF23"/>
<name>A0A1I6YF23_METTE</name>
<gene>
    <name evidence="1" type="ORF">SAMN02910340_00833</name>
</gene>
<proteinExistence type="predicted"/>
<keyword evidence="2" id="KW-1185">Reference proteome</keyword>